<dbReference type="EMBL" id="BLAY01000048">
    <property type="protein sequence ID" value="GET38611.1"/>
    <property type="molecule type" value="Genomic_DNA"/>
</dbReference>
<proteinExistence type="predicted"/>
<gene>
    <name evidence="2" type="ORF">MiSe_33690</name>
</gene>
<evidence type="ECO:0000256" key="1">
    <source>
        <dbReference type="SAM" id="Phobius"/>
    </source>
</evidence>
<evidence type="ECO:0000313" key="2">
    <source>
        <dbReference type="EMBL" id="GET38611.1"/>
    </source>
</evidence>
<comment type="caution">
    <text evidence="2">The sequence shown here is derived from an EMBL/GenBank/DDBJ whole genome shotgun (WGS) entry which is preliminary data.</text>
</comment>
<protein>
    <recommendedName>
        <fullName evidence="4">DUF3859 domain-containing protein</fullName>
    </recommendedName>
</protein>
<feature type="transmembrane region" description="Helical" evidence="1">
    <location>
        <begin position="69"/>
        <end position="89"/>
    </location>
</feature>
<name>A0AAV3XB63_9CYAN</name>
<organism evidence="2 3">
    <name type="scientific">Microseira wollei NIES-4236</name>
    <dbReference type="NCBI Taxonomy" id="2530354"/>
    <lineage>
        <taxon>Bacteria</taxon>
        <taxon>Bacillati</taxon>
        <taxon>Cyanobacteriota</taxon>
        <taxon>Cyanophyceae</taxon>
        <taxon>Oscillatoriophycideae</taxon>
        <taxon>Aerosakkonematales</taxon>
        <taxon>Aerosakkonemataceae</taxon>
        <taxon>Microseira</taxon>
    </lineage>
</organism>
<evidence type="ECO:0008006" key="4">
    <source>
        <dbReference type="Google" id="ProtNLM"/>
    </source>
</evidence>
<dbReference type="AlphaFoldDB" id="A0AAV3XB63"/>
<accession>A0AAV3XB63</accession>
<dbReference type="Proteomes" id="UP001050975">
    <property type="component" value="Unassembled WGS sequence"/>
</dbReference>
<dbReference type="RefSeq" id="WP_226582549.1">
    <property type="nucleotide sequence ID" value="NZ_BLAY01000048.1"/>
</dbReference>
<evidence type="ECO:0000313" key="3">
    <source>
        <dbReference type="Proteomes" id="UP001050975"/>
    </source>
</evidence>
<keyword evidence="1" id="KW-1133">Transmembrane helix</keyword>
<keyword evidence="1" id="KW-0812">Transmembrane</keyword>
<keyword evidence="3" id="KW-1185">Reference proteome</keyword>
<sequence length="210" mass="23559">MNDRLTEAQMAQVVAEVERLSQRREAEYNPEQVKQILQELNLPPELLEDAMVQLRRQEALAEQKRRNRWIMGGVVVALMGAIATTAVYVQNQNRVENAIANVSAANSLVTLTQNGGSSANQITRQSNPRVYYRVTLQNAPIGQKLSLACDWIDPSGNIAHQSRYQTRQIDKSVWPTYCYHQLNSGSAAGTWKVQMLLGNRTVSTSTFNVK</sequence>
<keyword evidence="1" id="KW-0472">Membrane</keyword>
<reference evidence="2" key="1">
    <citation type="submission" date="2019-10" db="EMBL/GenBank/DDBJ databases">
        <title>Draft genome sequece of Microseira wollei NIES-4236.</title>
        <authorList>
            <person name="Yamaguchi H."/>
            <person name="Suzuki S."/>
            <person name="Kawachi M."/>
        </authorList>
    </citation>
    <scope>NUCLEOTIDE SEQUENCE</scope>
    <source>
        <strain evidence="2">NIES-4236</strain>
    </source>
</reference>